<keyword evidence="3" id="KW-0489">Methyltransferase</keyword>
<accession>A0A154W5D0</accession>
<evidence type="ECO:0000256" key="2">
    <source>
        <dbReference type="ARBA" id="ARBA00011900"/>
    </source>
</evidence>
<dbReference type="Pfam" id="PF12161">
    <property type="entry name" value="HsdM_N"/>
    <property type="match status" value="1"/>
</dbReference>
<sequence>MAKLTRTELENHLWKSADILRGSIDSSDYKIYIFGFLFLKRLSDRFEEEAKEAIRQGLPEAVAYSDPDEHEFFLVERARWSSISKLTTDIGDHLNKACAAIEDANPSIEGVLANIDFNSESRLGDAKNREGVLSRLIDHFSRIDLSNASLSEPDMLGRAYEYLIDKFADDAGKKGGEFYTPHHVVRLIVELLDPKPGMRVSDPTCGSGGMLVQVAEHVAKLEGKRLGEALNITLHGQEKNLGTWAIAKMNLLLHGLRDARIEKGDTIRNPLLLDQDGNLILYDRVIANPPFSLDSWGAEDVSGDTEKTRHNRFIYGIPPKNMGDLAFVQHMVATLNAKGVCGVVMPHGVLFRGSGDGRIREGMLKADLFEAIIGLPENLFAGTGIPATVLILNKAKAPERKGRVLFIHGAKEFGERPKKNILGEGNITRIVAAFKAWKDEDRFCRVVDMKEIEENDFNLNISRYIDTLEPEKPIDVQAELAKLWDAEKARDEAAARMNALLREMGYVG</sequence>
<keyword evidence="11" id="KW-1185">Reference proteome</keyword>
<dbReference type="Gene3D" id="3.40.50.150">
    <property type="entry name" value="Vaccinia Virus protein VP39"/>
    <property type="match status" value="1"/>
</dbReference>
<evidence type="ECO:0000313" key="11">
    <source>
        <dbReference type="Proteomes" id="UP000076400"/>
    </source>
</evidence>
<evidence type="ECO:0000256" key="5">
    <source>
        <dbReference type="ARBA" id="ARBA00022691"/>
    </source>
</evidence>
<keyword evidence="4" id="KW-0808">Transferase</keyword>
<dbReference type="GO" id="GO:0009307">
    <property type="term" value="P:DNA restriction-modification system"/>
    <property type="evidence" value="ECO:0007669"/>
    <property type="project" value="UniProtKB-KW"/>
</dbReference>
<dbReference type="SUPFAM" id="SSF53335">
    <property type="entry name" value="S-adenosyl-L-methionine-dependent methyltransferases"/>
    <property type="match status" value="1"/>
</dbReference>
<evidence type="ECO:0000256" key="4">
    <source>
        <dbReference type="ARBA" id="ARBA00022679"/>
    </source>
</evidence>
<gene>
    <name evidence="10" type="ORF">AUP43_08275</name>
</gene>
<dbReference type="STRING" id="580166.AUP43_08275"/>
<dbReference type="InterPro" id="IPR038333">
    <property type="entry name" value="T1MK-like_N_sf"/>
</dbReference>
<dbReference type="InterPro" id="IPR003356">
    <property type="entry name" value="DNA_methylase_A-5"/>
</dbReference>
<evidence type="ECO:0000259" key="9">
    <source>
        <dbReference type="Pfam" id="PF12161"/>
    </source>
</evidence>
<dbReference type="PANTHER" id="PTHR42933">
    <property type="entry name" value="SLR6095 PROTEIN"/>
    <property type="match status" value="1"/>
</dbReference>
<evidence type="ECO:0000313" key="10">
    <source>
        <dbReference type="EMBL" id="KZD08748.1"/>
    </source>
</evidence>
<dbReference type="OrthoDB" id="9806213at2"/>
<keyword evidence="10" id="KW-0540">Nuclease</keyword>
<dbReference type="GO" id="GO:0004519">
    <property type="term" value="F:endonuclease activity"/>
    <property type="evidence" value="ECO:0007669"/>
    <property type="project" value="UniProtKB-KW"/>
</dbReference>
<keyword evidence="10" id="KW-0378">Hydrolase</keyword>
<evidence type="ECO:0000256" key="1">
    <source>
        <dbReference type="ARBA" id="ARBA00006594"/>
    </source>
</evidence>
<evidence type="ECO:0000259" key="8">
    <source>
        <dbReference type="Pfam" id="PF02384"/>
    </source>
</evidence>
<dbReference type="Proteomes" id="UP000076400">
    <property type="component" value="Unassembled WGS sequence"/>
</dbReference>
<keyword evidence="6" id="KW-0680">Restriction system</keyword>
<evidence type="ECO:0000256" key="7">
    <source>
        <dbReference type="ARBA" id="ARBA00047942"/>
    </source>
</evidence>
<comment type="caution">
    <text evidence="10">The sequence shown here is derived from an EMBL/GenBank/DDBJ whole genome shotgun (WGS) entry which is preliminary data.</text>
</comment>
<dbReference type="Gene3D" id="1.20.1260.30">
    <property type="match status" value="1"/>
</dbReference>
<dbReference type="InterPro" id="IPR029063">
    <property type="entry name" value="SAM-dependent_MTases_sf"/>
</dbReference>
<dbReference type="GO" id="GO:0009007">
    <property type="term" value="F:site-specific DNA-methyltransferase (adenine-specific) activity"/>
    <property type="evidence" value="ECO:0007669"/>
    <property type="project" value="UniProtKB-EC"/>
</dbReference>
<keyword evidence="10" id="KW-0255">Endonuclease</keyword>
<reference evidence="10 11" key="1">
    <citation type="submission" date="2015-12" db="EMBL/GenBank/DDBJ databases">
        <title>Genome sequence of Oceanibaculum pacificum MCCC 1A02656.</title>
        <authorList>
            <person name="Lu L."/>
            <person name="Lai Q."/>
            <person name="Shao Z."/>
            <person name="Qian P."/>
        </authorList>
    </citation>
    <scope>NUCLEOTIDE SEQUENCE [LARGE SCALE GENOMIC DNA]</scope>
    <source>
        <strain evidence="10 11">MCCC 1A02656</strain>
    </source>
</reference>
<dbReference type="InterPro" id="IPR022749">
    <property type="entry name" value="D12N6_MeTrfase_N"/>
</dbReference>
<dbReference type="EMBL" id="LPXN01000103">
    <property type="protein sequence ID" value="KZD08748.1"/>
    <property type="molecule type" value="Genomic_DNA"/>
</dbReference>
<evidence type="ECO:0000256" key="3">
    <source>
        <dbReference type="ARBA" id="ARBA00022603"/>
    </source>
</evidence>
<name>A0A154W5D0_9PROT</name>
<proteinExistence type="inferred from homology"/>
<dbReference type="GO" id="GO:0032259">
    <property type="term" value="P:methylation"/>
    <property type="evidence" value="ECO:0007669"/>
    <property type="project" value="UniProtKB-KW"/>
</dbReference>
<dbReference type="RefSeq" id="WP_067555421.1">
    <property type="nucleotide sequence ID" value="NZ_LPXN01000103.1"/>
</dbReference>
<organism evidence="10 11">
    <name type="scientific">Oceanibaculum pacificum</name>
    <dbReference type="NCBI Taxonomy" id="580166"/>
    <lineage>
        <taxon>Bacteria</taxon>
        <taxon>Pseudomonadati</taxon>
        <taxon>Pseudomonadota</taxon>
        <taxon>Alphaproteobacteria</taxon>
        <taxon>Rhodospirillales</taxon>
        <taxon>Oceanibaculaceae</taxon>
        <taxon>Oceanibaculum</taxon>
    </lineage>
</organism>
<dbReference type="AlphaFoldDB" id="A0A154W5D0"/>
<dbReference type="EC" id="2.1.1.72" evidence="2"/>
<dbReference type="InterPro" id="IPR051537">
    <property type="entry name" value="DNA_Adenine_Mtase"/>
</dbReference>
<dbReference type="GO" id="GO:0008170">
    <property type="term" value="F:N-methyltransferase activity"/>
    <property type="evidence" value="ECO:0007669"/>
    <property type="project" value="InterPro"/>
</dbReference>
<feature type="domain" description="DNA methylase adenine-specific" evidence="8">
    <location>
        <begin position="153"/>
        <end position="469"/>
    </location>
</feature>
<dbReference type="PRINTS" id="PR00507">
    <property type="entry name" value="N12N6MTFRASE"/>
</dbReference>
<dbReference type="Pfam" id="PF02384">
    <property type="entry name" value="N6_Mtase"/>
    <property type="match status" value="1"/>
</dbReference>
<feature type="domain" description="N6 adenine-specific DNA methyltransferase N-terminal" evidence="9">
    <location>
        <begin position="9"/>
        <end position="140"/>
    </location>
</feature>
<keyword evidence="5" id="KW-0949">S-adenosyl-L-methionine</keyword>
<comment type="catalytic activity">
    <reaction evidence="7">
        <text>a 2'-deoxyadenosine in DNA + S-adenosyl-L-methionine = an N(6)-methyl-2'-deoxyadenosine in DNA + S-adenosyl-L-homocysteine + H(+)</text>
        <dbReference type="Rhea" id="RHEA:15197"/>
        <dbReference type="Rhea" id="RHEA-COMP:12418"/>
        <dbReference type="Rhea" id="RHEA-COMP:12419"/>
        <dbReference type="ChEBI" id="CHEBI:15378"/>
        <dbReference type="ChEBI" id="CHEBI:57856"/>
        <dbReference type="ChEBI" id="CHEBI:59789"/>
        <dbReference type="ChEBI" id="CHEBI:90615"/>
        <dbReference type="ChEBI" id="CHEBI:90616"/>
        <dbReference type="EC" id="2.1.1.72"/>
    </reaction>
</comment>
<protein>
    <recommendedName>
        <fullName evidence="2">site-specific DNA-methyltransferase (adenine-specific)</fullName>
        <ecNumber evidence="2">2.1.1.72</ecNumber>
    </recommendedName>
</protein>
<evidence type="ECO:0000256" key="6">
    <source>
        <dbReference type="ARBA" id="ARBA00022747"/>
    </source>
</evidence>
<dbReference type="PANTHER" id="PTHR42933:SF3">
    <property type="entry name" value="TYPE I RESTRICTION ENZYME MJAVIII METHYLASE SUBUNIT"/>
    <property type="match status" value="1"/>
</dbReference>
<dbReference type="GO" id="GO:0003677">
    <property type="term" value="F:DNA binding"/>
    <property type="evidence" value="ECO:0007669"/>
    <property type="project" value="InterPro"/>
</dbReference>
<comment type="similarity">
    <text evidence="1">Belongs to the N(4)/N(6)-methyltransferase family.</text>
</comment>